<organism evidence="6 7">
    <name type="scientific">Pseudaquabacterium pictum</name>
    <dbReference type="NCBI Taxonomy" id="2315236"/>
    <lineage>
        <taxon>Bacteria</taxon>
        <taxon>Pseudomonadati</taxon>
        <taxon>Pseudomonadota</taxon>
        <taxon>Betaproteobacteria</taxon>
        <taxon>Burkholderiales</taxon>
        <taxon>Sphaerotilaceae</taxon>
        <taxon>Pseudaquabacterium</taxon>
    </lineage>
</organism>
<dbReference type="GO" id="GO:0016787">
    <property type="term" value="F:hydrolase activity"/>
    <property type="evidence" value="ECO:0007669"/>
    <property type="project" value="UniProtKB-UniRule"/>
</dbReference>
<dbReference type="PROSITE" id="PS51635">
    <property type="entry name" value="PNPLA"/>
    <property type="match status" value="1"/>
</dbReference>
<dbReference type="AlphaFoldDB" id="A0A480AP07"/>
<dbReference type="GO" id="GO:0016042">
    <property type="term" value="P:lipid catabolic process"/>
    <property type="evidence" value="ECO:0007669"/>
    <property type="project" value="UniProtKB-UniRule"/>
</dbReference>
<dbReference type="InterPro" id="IPR002641">
    <property type="entry name" value="PNPLA_dom"/>
</dbReference>
<dbReference type="PROSITE" id="PS51318">
    <property type="entry name" value="TAT"/>
    <property type="match status" value="1"/>
</dbReference>
<dbReference type="PANTHER" id="PTHR14226">
    <property type="entry name" value="NEUROPATHY TARGET ESTERASE/SWISS CHEESE D.MELANOGASTER"/>
    <property type="match status" value="1"/>
</dbReference>
<evidence type="ECO:0000256" key="3">
    <source>
        <dbReference type="ARBA" id="ARBA00023098"/>
    </source>
</evidence>
<dbReference type="InterPro" id="IPR050301">
    <property type="entry name" value="NTE"/>
</dbReference>
<dbReference type="SUPFAM" id="SSF52151">
    <property type="entry name" value="FabD/lysophospholipase-like"/>
    <property type="match status" value="1"/>
</dbReference>
<name>A0A480AP07_9BURK</name>
<evidence type="ECO:0000313" key="7">
    <source>
        <dbReference type="Proteomes" id="UP000301751"/>
    </source>
</evidence>
<feature type="domain" description="PNPLA" evidence="5">
    <location>
        <begin position="52"/>
        <end position="210"/>
    </location>
</feature>
<feature type="short sequence motif" description="GXSXG" evidence="4">
    <location>
        <begin position="83"/>
        <end position="87"/>
    </location>
</feature>
<evidence type="ECO:0000256" key="4">
    <source>
        <dbReference type="PROSITE-ProRule" id="PRU01161"/>
    </source>
</evidence>
<keyword evidence="7" id="KW-1185">Reference proteome</keyword>
<evidence type="ECO:0000256" key="2">
    <source>
        <dbReference type="ARBA" id="ARBA00022963"/>
    </source>
</evidence>
<feature type="active site" description="Proton acceptor" evidence="4">
    <location>
        <position position="197"/>
    </location>
</feature>
<protein>
    <submittedName>
        <fullName evidence="6">Exported phospholipase</fullName>
    </submittedName>
</protein>
<gene>
    <name evidence="6" type="ORF">AQPW35_23850</name>
</gene>
<dbReference type="PANTHER" id="PTHR14226:SF29">
    <property type="entry name" value="NEUROPATHY TARGET ESTERASE SWS"/>
    <property type="match status" value="1"/>
</dbReference>
<comment type="caution">
    <text evidence="4">Lacks conserved residue(s) required for the propagation of feature annotation.</text>
</comment>
<dbReference type="RefSeq" id="WP_137733041.1">
    <property type="nucleotide sequence ID" value="NZ_BJCL01000005.1"/>
</dbReference>
<evidence type="ECO:0000256" key="1">
    <source>
        <dbReference type="ARBA" id="ARBA00022801"/>
    </source>
</evidence>
<evidence type="ECO:0000313" key="6">
    <source>
        <dbReference type="EMBL" id="GCL63304.1"/>
    </source>
</evidence>
<dbReference type="Gene3D" id="3.40.1090.10">
    <property type="entry name" value="Cytosolic phospholipase A2 catalytic domain"/>
    <property type="match status" value="1"/>
</dbReference>
<sequence length="297" mass="30695">MSGPTRRGWLGAASALGAATLLPGCALQPDQDHTGPDAPEAGPLARTPRVAWIFSSGGPRGFVHVGVVKALHQLGLRPDLIVGASAGALVGTLCAAGVPAEAIERAALGLQPWELVRWAPGSQQRLAATGLASWVQQAVGGRPLQALPTPVLCAVQRLRDGAVLGFNRGHAGLAVQASAAIEGQFTPVTIRGEAFADADLRMPLPVRLARAAGATRVLAVDASAHEDRAPAGAQRYRESDLRKRALTAPDAALADVLLHPEFGYWVSMTEAFRRRAIDAGHAATLAAAPALRALHAG</sequence>
<comment type="caution">
    <text evidence="6">The sequence shown here is derived from an EMBL/GenBank/DDBJ whole genome shotgun (WGS) entry which is preliminary data.</text>
</comment>
<keyword evidence="2 4" id="KW-0442">Lipid degradation</keyword>
<evidence type="ECO:0000259" key="5">
    <source>
        <dbReference type="PROSITE" id="PS51635"/>
    </source>
</evidence>
<feature type="active site" description="Nucleophile" evidence="4">
    <location>
        <position position="85"/>
    </location>
</feature>
<accession>A0A480AP07</accession>
<dbReference type="OrthoDB" id="5290098at2"/>
<keyword evidence="1 4" id="KW-0378">Hydrolase</keyword>
<reference evidence="7" key="1">
    <citation type="submission" date="2019-03" db="EMBL/GenBank/DDBJ databases">
        <title>Aquabacterium pictum sp.nov., the first bacteriochlorophyll a-containing freshwater bacterium in the genus Aquabacterium of the class Betaproteobacteria.</title>
        <authorList>
            <person name="Hirose S."/>
            <person name="Tank M."/>
            <person name="Hara E."/>
            <person name="Tamaki H."/>
            <person name="Takaichi S."/>
            <person name="Haruta S."/>
            <person name="Hanada S."/>
        </authorList>
    </citation>
    <scope>NUCLEOTIDE SEQUENCE [LARGE SCALE GENOMIC DNA]</scope>
    <source>
        <strain evidence="7">W35</strain>
    </source>
</reference>
<keyword evidence="3 4" id="KW-0443">Lipid metabolism</keyword>
<dbReference type="InterPro" id="IPR016035">
    <property type="entry name" value="Acyl_Trfase/lysoPLipase"/>
</dbReference>
<proteinExistence type="predicted"/>
<dbReference type="EMBL" id="BJCL01000005">
    <property type="protein sequence ID" value="GCL63304.1"/>
    <property type="molecule type" value="Genomic_DNA"/>
</dbReference>
<dbReference type="InterPro" id="IPR006311">
    <property type="entry name" value="TAT_signal"/>
</dbReference>
<dbReference type="Proteomes" id="UP000301751">
    <property type="component" value="Unassembled WGS sequence"/>
</dbReference>
<dbReference type="Pfam" id="PF01734">
    <property type="entry name" value="Patatin"/>
    <property type="match status" value="1"/>
</dbReference>